<evidence type="ECO:0000256" key="1">
    <source>
        <dbReference type="SAM" id="Phobius"/>
    </source>
</evidence>
<evidence type="ECO:0000313" key="3">
    <source>
        <dbReference type="Proteomes" id="UP001140091"/>
    </source>
</evidence>
<reference evidence="2" key="1">
    <citation type="submission" date="2022-06" db="EMBL/GenBank/DDBJ databases">
        <title>Genome Sequence of Candolleomyces eurysporus.</title>
        <authorList>
            <person name="Buettner E."/>
        </authorList>
    </citation>
    <scope>NUCLEOTIDE SEQUENCE</scope>
    <source>
        <strain evidence="2">VTCC 930004</strain>
    </source>
</reference>
<keyword evidence="3" id="KW-1185">Reference proteome</keyword>
<accession>A0A9W8J0W6</accession>
<gene>
    <name evidence="2" type="ORF">H1R20_g13430</name>
</gene>
<feature type="transmembrane region" description="Helical" evidence="1">
    <location>
        <begin position="51"/>
        <end position="73"/>
    </location>
</feature>
<keyword evidence="1" id="KW-0472">Membrane</keyword>
<name>A0A9W8J0W6_9AGAR</name>
<evidence type="ECO:0000313" key="2">
    <source>
        <dbReference type="EMBL" id="KAJ2923668.1"/>
    </source>
</evidence>
<dbReference type="OrthoDB" id="10580955at2759"/>
<dbReference type="Proteomes" id="UP001140091">
    <property type="component" value="Unassembled WGS sequence"/>
</dbReference>
<keyword evidence="1" id="KW-1133">Transmembrane helix</keyword>
<organism evidence="2 3">
    <name type="scientific">Candolleomyces eurysporus</name>
    <dbReference type="NCBI Taxonomy" id="2828524"/>
    <lineage>
        <taxon>Eukaryota</taxon>
        <taxon>Fungi</taxon>
        <taxon>Dikarya</taxon>
        <taxon>Basidiomycota</taxon>
        <taxon>Agaricomycotina</taxon>
        <taxon>Agaricomycetes</taxon>
        <taxon>Agaricomycetidae</taxon>
        <taxon>Agaricales</taxon>
        <taxon>Agaricineae</taxon>
        <taxon>Psathyrellaceae</taxon>
        <taxon>Candolleomyces</taxon>
    </lineage>
</organism>
<proteinExistence type="predicted"/>
<dbReference type="AlphaFoldDB" id="A0A9W8J0W6"/>
<dbReference type="EMBL" id="JANBPK010001298">
    <property type="protein sequence ID" value="KAJ2923668.1"/>
    <property type="molecule type" value="Genomic_DNA"/>
</dbReference>
<protein>
    <submittedName>
        <fullName evidence="2">Uncharacterized protein</fullName>
    </submittedName>
</protein>
<keyword evidence="1" id="KW-0812">Transmembrane</keyword>
<comment type="caution">
    <text evidence="2">The sequence shown here is derived from an EMBL/GenBank/DDBJ whole genome shotgun (WGS) entry which is preliminary data.</text>
</comment>
<sequence>MLFEAVDLEPKQHSLSIQWSHGAGDSRPAVSVALDSIEFLPSKVSGSNTKVILAISVPVAVFLALIAGLFLWWRRRKAGRRRTVLDMTESEDGESETAVDMFSQPTTGHLQWTFTTEFLANIKDKMTKDEMRAVK</sequence>
<feature type="non-terminal residue" evidence="2">
    <location>
        <position position="135"/>
    </location>
</feature>